<dbReference type="PANTHER" id="PTHR11575">
    <property type="entry name" value="5'-NUCLEOTIDASE-RELATED"/>
    <property type="match status" value="1"/>
</dbReference>
<sequence>MNGIRTLWSAIGLALIATILVAVPAVSEANPPGQGRWGLPTLTVGDASAFESDGVIAFPLTLDRPAPRALRVMGVPLPKTAKPIKDFRPGAVSTLIPPGATRGTLEVTIHNTEGVGPDREFKLLAAAPGAMLSQRTATGTIRDDDPLTIHLLHINDHHSNLQPTSNTLDLGTSGGAFSVPFGGFPRITAKIDELASQREHVAKLHAGDAITGTLYYTLFKGQADADLMNSVCFDVFALGNHEFDDGDANLAQFLDGLNADPHCDTTTVAANVVPAIGTPLTPIAADDYIQPYAIKAFQGQEVAFIGIDIAGKTMNSSQPLPTTQFLDEVETTQRYVDELAAQGIDNIVLVTHYGYQNDLALAQAVTGVDAIIGGDSHTLLGDFARYGLPSGGPYPTMITNADGDPVCVAQAWHYSWVVGELAVTFERGKLAGCDGTPHLLLGDTFVRGNAAVGEPERSEILAAIAADPQLSIVTPDPDAQAILEGYAALVDELSEQVIGAAGEVLCERRVPNQPRGAAPCNANAVALSGAQLEVNGGFSQQVVTDAFFARAFRADLAIQNGGGVRIRIPEGDITIGTAYRLLPFSNTLVELELTGQEVIDSLEDALAFYARNPGANTGAFPYGSHIRWEIDMNLPQGARVANVEIRERGTDDWSAIELDADYVVVTNSFIASGRDGYQTFGDAFNQGRYTDTFINYAQGFVDYLEQDLAGALLFAPAPEHFSTQSFVPLTPP</sequence>
<evidence type="ECO:0000313" key="7">
    <source>
        <dbReference type="Proteomes" id="UP001564408"/>
    </source>
</evidence>
<evidence type="ECO:0000259" key="5">
    <source>
        <dbReference type="Pfam" id="PF02872"/>
    </source>
</evidence>
<proteinExistence type="inferred from homology"/>
<dbReference type="PROSITE" id="PS00785">
    <property type="entry name" value="5_NUCLEOTIDASE_1"/>
    <property type="match status" value="1"/>
</dbReference>
<feature type="domain" description="5'-Nucleotidase C-terminal" evidence="5">
    <location>
        <begin position="540"/>
        <end position="681"/>
    </location>
</feature>
<dbReference type="InterPro" id="IPR008334">
    <property type="entry name" value="5'-Nucleotdase_C"/>
</dbReference>
<evidence type="ECO:0000256" key="2">
    <source>
        <dbReference type="ARBA" id="ARBA00022729"/>
    </source>
</evidence>
<dbReference type="InterPro" id="IPR006179">
    <property type="entry name" value="5_nucleotidase/apyrase"/>
</dbReference>
<dbReference type="InterPro" id="IPR004843">
    <property type="entry name" value="Calcineurin-like_PHP"/>
</dbReference>
<dbReference type="Gene3D" id="3.90.780.10">
    <property type="entry name" value="5'-Nucleotidase, C-terminal domain"/>
    <property type="match status" value="1"/>
</dbReference>
<dbReference type="InterPro" id="IPR038081">
    <property type="entry name" value="CalX-like_sf"/>
</dbReference>
<dbReference type="EMBL" id="JBDKXB010000003">
    <property type="protein sequence ID" value="MEY6431530.1"/>
    <property type="molecule type" value="Genomic_DNA"/>
</dbReference>
<evidence type="ECO:0000259" key="4">
    <source>
        <dbReference type="Pfam" id="PF00149"/>
    </source>
</evidence>
<keyword evidence="3" id="KW-0378">Hydrolase</keyword>
<dbReference type="Proteomes" id="UP001564408">
    <property type="component" value="Unassembled WGS sequence"/>
</dbReference>
<accession>A0ABV4BGL0</accession>
<comment type="similarity">
    <text evidence="1 3">Belongs to the 5'-nucleotidase family.</text>
</comment>
<keyword evidence="7" id="KW-1185">Reference proteome</keyword>
<dbReference type="Gene3D" id="2.60.40.2030">
    <property type="match status" value="1"/>
</dbReference>
<reference evidence="6 7" key="1">
    <citation type="submission" date="2024-05" db="EMBL/GenBank/DDBJ databases">
        <title>Genome Sequence and Characterization of the New Strain Purple Sulfur Bacterium of Genus Thioalkalicoccus.</title>
        <authorList>
            <person name="Bryantseva I.A."/>
            <person name="Kyndt J.A."/>
            <person name="Imhoff J.F."/>
        </authorList>
    </citation>
    <scope>NUCLEOTIDE SEQUENCE [LARGE SCALE GENOMIC DNA]</scope>
    <source>
        <strain evidence="6 7">Um2</strain>
    </source>
</reference>
<evidence type="ECO:0000256" key="1">
    <source>
        <dbReference type="ARBA" id="ARBA00006654"/>
    </source>
</evidence>
<dbReference type="InterPro" id="IPR036907">
    <property type="entry name" value="5'-Nucleotdase_C_sf"/>
</dbReference>
<dbReference type="Pfam" id="PF02872">
    <property type="entry name" value="5_nucleotid_C"/>
    <property type="match status" value="1"/>
</dbReference>
<dbReference type="SUPFAM" id="SSF56300">
    <property type="entry name" value="Metallo-dependent phosphatases"/>
    <property type="match status" value="1"/>
</dbReference>
<dbReference type="PRINTS" id="PR01607">
    <property type="entry name" value="APYRASEFAMLY"/>
</dbReference>
<keyword evidence="2" id="KW-0732">Signal</keyword>
<dbReference type="Pfam" id="PF00149">
    <property type="entry name" value="Metallophos"/>
    <property type="match status" value="1"/>
</dbReference>
<gene>
    <name evidence="6" type="ORF">ABC977_03805</name>
</gene>
<dbReference type="InterPro" id="IPR006146">
    <property type="entry name" value="5'-Nucleotdase_CS"/>
</dbReference>
<feature type="domain" description="Calcineurin-like phosphoesterase" evidence="4">
    <location>
        <begin position="150"/>
        <end position="378"/>
    </location>
</feature>
<dbReference type="SUPFAM" id="SSF141072">
    <property type="entry name" value="CalX-like"/>
    <property type="match status" value="1"/>
</dbReference>
<evidence type="ECO:0000313" key="6">
    <source>
        <dbReference type="EMBL" id="MEY6431530.1"/>
    </source>
</evidence>
<dbReference type="InterPro" id="IPR029052">
    <property type="entry name" value="Metallo-depent_PP-like"/>
</dbReference>
<dbReference type="PANTHER" id="PTHR11575:SF24">
    <property type="entry name" value="5'-NUCLEOTIDASE"/>
    <property type="match status" value="1"/>
</dbReference>
<name>A0ABV4BGL0_9GAMM</name>
<dbReference type="RefSeq" id="WP_369665913.1">
    <property type="nucleotide sequence ID" value="NZ_JBDKXB010000003.1"/>
</dbReference>
<dbReference type="PROSITE" id="PS00786">
    <property type="entry name" value="5_NUCLEOTIDASE_2"/>
    <property type="match status" value="1"/>
</dbReference>
<protein>
    <submittedName>
        <fullName evidence="6">5'-nucleotidase C-terminal domain-containing protein</fullName>
    </submittedName>
</protein>
<dbReference type="SUPFAM" id="SSF55816">
    <property type="entry name" value="5'-nucleotidase (syn. UDP-sugar hydrolase), C-terminal domain"/>
    <property type="match status" value="1"/>
</dbReference>
<comment type="caution">
    <text evidence="6">The sequence shown here is derived from an EMBL/GenBank/DDBJ whole genome shotgun (WGS) entry which is preliminary data.</text>
</comment>
<keyword evidence="3" id="KW-0547">Nucleotide-binding</keyword>
<organism evidence="6 7">
    <name type="scientific">Thioalkalicoccus limnaeus</name>
    <dbReference type="NCBI Taxonomy" id="120681"/>
    <lineage>
        <taxon>Bacteria</taxon>
        <taxon>Pseudomonadati</taxon>
        <taxon>Pseudomonadota</taxon>
        <taxon>Gammaproteobacteria</taxon>
        <taxon>Chromatiales</taxon>
        <taxon>Chromatiaceae</taxon>
        <taxon>Thioalkalicoccus</taxon>
    </lineage>
</organism>
<evidence type="ECO:0000256" key="3">
    <source>
        <dbReference type="RuleBase" id="RU362119"/>
    </source>
</evidence>
<dbReference type="Gene3D" id="3.60.21.10">
    <property type="match status" value="1"/>
</dbReference>